<comment type="caution">
    <text evidence="2">The sequence shown here is derived from an EMBL/GenBank/DDBJ whole genome shotgun (WGS) entry which is preliminary data.</text>
</comment>
<gene>
    <name evidence="2" type="ORF">ABGN05_17580</name>
</gene>
<evidence type="ECO:0000313" key="2">
    <source>
        <dbReference type="EMBL" id="MEX0407474.1"/>
    </source>
</evidence>
<evidence type="ECO:0000313" key="3">
    <source>
        <dbReference type="Proteomes" id="UP001556692"/>
    </source>
</evidence>
<protein>
    <submittedName>
        <fullName evidence="2">EthD domain-containing protein</fullName>
    </submittedName>
</protein>
<proteinExistence type="predicted"/>
<accession>A0ABV3SL13</accession>
<feature type="domain" description="EthD" evidence="1">
    <location>
        <begin position="11"/>
        <end position="106"/>
    </location>
</feature>
<dbReference type="RefSeq" id="WP_367955353.1">
    <property type="nucleotide sequence ID" value="NZ_JBDPGJ010000004.1"/>
</dbReference>
<organism evidence="2 3">
    <name type="scientific">Aquibium pacificus</name>
    <dbReference type="NCBI Taxonomy" id="3153579"/>
    <lineage>
        <taxon>Bacteria</taxon>
        <taxon>Pseudomonadati</taxon>
        <taxon>Pseudomonadota</taxon>
        <taxon>Alphaproteobacteria</taxon>
        <taxon>Hyphomicrobiales</taxon>
        <taxon>Phyllobacteriaceae</taxon>
        <taxon>Aquibium</taxon>
    </lineage>
</organism>
<sequence length="134" mass="15330">MLITLGFYRRKPGLTWDEFATHWRDVHGPLLADNPELSRFMIRYVQHHISPSSGWGSLGAVGGVGALDYDGFSESWFESLEARKALHSLPYFQETMIEDERKFLDMDATRILMFDKQVVQIGKDYAAEFLAGRA</sequence>
<name>A0ABV3SL13_9HYPH</name>
<dbReference type="EMBL" id="JBDPGJ010000004">
    <property type="protein sequence ID" value="MEX0407474.1"/>
    <property type="molecule type" value="Genomic_DNA"/>
</dbReference>
<dbReference type="Pfam" id="PF07110">
    <property type="entry name" value="EthD"/>
    <property type="match status" value="1"/>
</dbReference>
<evidence type="ECO:0000259" key="1">
    <source>
        <dbReference type="Pfam" id="PF07110"/>
    </source>
</evidence>
<dbReference type="Proteomes" id="UP001556692">
    <property type="component" value="Unassembled WGS sequence"/>
</dbReference>
<dbReference type="SUPFAM" id="SSF54909">
    <property type="entry name" value="Dimeric alpha+beta barrel"/>
    <property type="match status" value="1"/>
</dbReference>
<keyword evidence="3" id="KW-1185">Reference proteome</keyword>
<dbReference type="InterPro" id="IPR011008">
    <property type="entry name" value="Dimeric_a/b-barrel"/>
</dbReference>
<dbReference type="InterPro" id="IPR009799">
    <property type="entry name" value="EthD_dom"/>
</dbReference>
<dbReference type="Gene3D" id="3.30.70.100">
    <property type="match status" value="1"/>
</dbReference>
<reference evidence="2 3" key="1">
    <citation type="submission" date="2024-05" db="EMBL/GenBank/DDBJ databases">
        <authorList>
            <person name="Jiang F."/>
        </authorList>
    </citation>
    <scope>NUCLEOTIDE SEQUENCE [LARGE SCALE GENOMIC DNA]</scope>
    <source>
        <strain evidence="2 3">LZ166</strain>
    </source>
</reference>